<name>A0A4R3LT60_9BURK</name>
<keyword evidence="3" id="KW-1185">Reference proteome</keyword>
<dbReference type="Gene3D" id="3.40.190.10">
    <property type="entry name" value="Periplasmic binding protein-like II"/>
    <property type="match status" value="1"/>
</dbReference>
<dbReference type="SUPFAM" id="SSF53850">
    <property type="entry name" value="Periplasmic binding protein-like II"/>
    <property type="match status" value="1"/>
</dbReference>
<protein>
    <submittedName>
        <fullName evidence="2">LysR substrate binding domain-containing protein</fullName>
    </submittedName>
</protein>
<evidence type="ECO:0000313" key="2">
    <source>
        <dbReference type="EMBL" id="TCT03720.1"/>
    </source>
</evidence>
<dbReference type="GO" id="GO:0010628">
    <property type="term" value="P:positive regulation of gene expression"/>
    <property type="evidence" value="ECO:0007669"/>
    <property type="project" value="TreeGrafter"/>
</dbReference>
<proteinExistence type="predicted"/>
<dbReference type="OrthoDB" id="8849678at2"/>
<accession>A0A4R3LT60</accession>
<evidence type="ECO:0000259" key="1">
    <source>
        <dbReference type="Pfam" id="PF03466"/>
    </source>
</evidence>
<dbReference type="GO" id="GO:0043565">
    <property type="term" value="F:sequence-specific DNA binding"/>
    <property type="evidence" value="ECO:0007669"/>
    <property type="project" value="TreeGrafter"/>
</dbReference>
<dbReference type="InterPro" id="IPR005119">
    <property type="entry name" value="LysR_subst-bd"/>
</dbReference>
<feature type="domain" description="LysR substrate-binding" evidence="1">
    <location>
        <begin position="15"/>
        <end position="147"/>
    </location>
</feature>
<evidence type="ECO:0000313" key="3">
    <source>
        <dbReference type="Proteomes" id="UP000295525"/>
    </source>
</evidence>
<dbReference type="EMBL" id="SMAJ01000014">
    <property type="protein sequence ID" value="TCT03720.1"/>
    <property type="molecule type" value="Genomic_DNA"/>
</dbReference>
<gene>
    <name evidence="2" type="ORF">EDC26_11426</name>
</gene>
<organism evidence="2 3">
    <name type="scientific">Paralcaligenes ureilyticus</name>
    <dbReference type="NCBI Taxonomy" id="627131"/>
    <lineage>
        <taxon>Bacteria</taxon>
        <taxon>Pseudomonadati</taxon>
        <taxon>Pseudomonadota</taxon>
        <taxon>Betaproteobacteria</taxon>
        <taxon>Burkholderiales</taxon>
        <taxon>Alcaligenaceae</taxon>
        <taxon>Paralcaligenes</taxon>
    </lineage>
</organism>
<dbReference type="Pfam" id="PF03466">
    <property type="entry name" value="LysR_substrate"/>
    <property type="match status" value="1"/>
</dbReference>
<dbReference type="PANTHER" id="PTHR30427:SF1">
    <property type="entry name" value="TRANSCRIPTIONAL ACTIVATOR PROTEIN LYSR"/>
    <property type="match status" value="1"/>
</dbReference>
<dbReference type="AlphaFoldDB" id="A0A4R3LT60"/>
<comment type="caution">
    <text evidence="2">The sequence shown here is derived from an EMBL/GenBank/DDBJ whole genome shotgun (WGS) entry which is preliminary data.</text>
</comment>
<dbReference type="Proteomes" id="UP000295525">
    <property type="component" value="Unassembled WGS sequence"/>
</dbReference>
<sequence length="150" mass="16180">MALTTGTMDQGFHPRGIKTSSAVCVLPLDHPLKDANIIDLKLLKGDRVLSLSDNEEMTMRIKAHLANCKASDDLVTETNSSLTICALVAAGNGIAIVNPYVAHIFAGQPRIKELAPAINIPMQMALPAHTAPSLLTNYFIEIMLAHLERP</sequence>
<reference evidence="2 3" key="1">
    <citation type="submission" date="2019-03" db="EMBL/GenBank/DDBJ databases">
        <title>Genomic Encyclopedia of Type Strains, Phase IV (KMG-IV): sequencing the most valuable type-strain genomes for metagenomic binning, comparative biology and taxonomic classification.</title>
        <authorList>
            <person name="Goeker M."/>
        </authorList>
    </citation>
    <scope>NUCLEOTIDE SEQUENCE [LARGE SCALE GENOMIC DNA]</scope>
    <source>
        <strain evidence="2 3">DSM 24591</strain>
    </source>
</reference>
<dbReference type="PANTHER" id="PTHR30427">
    <property type="entry name" value="TRANSCRIPTIONAL ACTIVATOR PROTEIN LYSR"/>
    <property type="match status" value="1"/>
</dbReference>